<keyword evidence="3" id="KW-1185">Reference proteome</keyword>
<evidence type="ECO:0000313" key="2">
    <source>
        <dbReference type="EMBL" id="KFG73118.1"/>
    </source>
</evidence>
<organism evidence="2 3">
    <name type="scientific">Streptomyces mutabilis</name>
    <dbReference type="NCBI Taxonomy" id="67332"/>
    <lineage>
        <taxon>Bacteria</taxon>
        <taxon>Bacillati</taxon>
        <taxon>Actinomycetota</taxon>
        <taxon>Actinomycetes</taxon>
        <taxon>Kitasatosporales</taxon>
        <taxon>Streptomycetaceae</taxon>
        <taxon>Streptomyces</taxon>
    </lineage>
</organism>
<proteinExistence type="predicted"/>
<comment type="caution">
    <text evidence="2">The sequence shown here is derived from an EMBL/GenBank/DDBJ whole genome shotgun (WGS) entry which is preliminary data.</text>
</comment>
<dbReference type="PANTHER" id="PTHR10264">
    <property type="entry name" value="BAND 7 PROTEIN-RELATED"/>
    <property type="match status" value="1"/>
</dbReference>
<dbReference type="AlphaFoldDB" id="A0A086MW50"/>
<protein>
    <recommendedName>
        <fullName evidence="4">Band 7 domain-containing protein</fullName>
    </recommendedName>
</protein>
<evidence type="ECO:0008006" key="4">
    <source>
        <dbReference type="Google" id="ProtNLM"/>
    </source>
</evidence>
<feature type="compositionally biased region" description="Basic and acidic residues" evidence="1">
    <location>
        <begin position="114"/>
        <end position="129"/>
    </location>
</feature>
<dbReference type="GO" id="GO:0005886">
    <property type="term" value="C:plasma membrane"/>
    <property type="evidence" value="ECO:0007669"/>
    <property type="project" value="InterPro"/>
</dbReference>
<evidence type="ECO:0000256" key="1">
    <source>
        <dbReference type="SAM" id="MobiDB-lite"/>
    </source>
</evidence>
<dbReference type="STRING" id="1915400.FM21_19970"/>
<feature type="region of interest" description="Disordered" evidence="1">
    <location>
        <begin position="106"/>
        <end position="129"/>
    </location>
</feature>
<dbReference type="EMBL" id="JNFQ01000002">
    <property type="protein sequence ID" value="KFG73118.1"/>
    <property type="molecule type" value="Genomic_DNA"/>
</dbReference>
<evidence type="ECO:0000313" key="3">
    <source>
        <dbReference type="Proteomes" id="UP000029095"/>
    </source>
</evidence>
<sequence>MLQELLTAAAAVSAGVLYVASAARVVKQYERGVVLRLGRLAGEVREPGFTMVVPFVDGCKVNMLSETPAALQLRLLQTVVAVAAEKNSTLVLPFPVVLLRFLEAAQKAQGRPGGTRERPVERRDRPVER</sequence>
<dbReference type="InterPro" id="IPR043202">
    <property type="entry name" value="Band-7_stomatin-like"/>
</dbReference>
<reference evidence="2 3" key="1">
    <citation type="submission" date="2014-05" db="EMBL/GenBank/DDBJ databases">
        <title>Complete genome sequence of the Streptomyces mutabilis TRM45540.</title>
        <authorList>
            <person name="Luo X."/>
            <person name="Zhang L."/>
        </authorList>
    </citation>
    <scope>NUCLEOTIDE SEQUENCE [LARGE SCALE GENOMIC DNA]</scope>
    <source>
        <strain evidence="2 3">TRM45540</strain>
    </source>
</reference>
<dbReference type="RefSeq" id="WP_043378611.1">
    <property type="nucleotide sequence ID" value="NZ_KN039947.1"/>
</dbReference>
<accession>A0A086MW50</accession>
<dbReference type="PANTHER" id="PTHR10264:SF19">
    <property type="entry name" value="AT06885P-RELATED"/>
    <property type="match status" value="1"/>
</dbReference>
<dbReference type="Proteomes" id="UP000029095">
    <property type="component" value="Unassembled WGS sequence"/>
</dbReference>
<name>A0A086MW50_9ACTN</name>
<gene>
    <name evidence="2" type="ORF">FM21_19970</name>
</gene>
<dbReference type="HOGENOM" id="CLU_1947650_0_0_11"/>